<protein>
    <recommendedName>
        <fullName evidence="3">F-box domain-containing protein</fullName>
    </recommendedName>
</protein>
<name>A0A284RMZ8_ARMOS</name>
<evidence type="ECO:0008006" key="3">
    <source>
        <dbReference type="Google" id="ProtNLM"/>
    </source>
</evidence>
<evidence type="ECO:0000313" key="2">
    <source>
        <dbReference type="Proteomes" id="UP000219338"/>
    </source>
</evidence>
<dbReference type="AlphaFoldDB" id="A0A284RMZ8"/>
<keyword evidence="2" id="KW-1185">Reference proteome</keyword>
<proteinExistence type="predicted"/>
<dbReference type="Proteomes" id="UP000219338">
    <property type="component" value="Unassembled WGS sequence"/>
</dbReference>
<reference evidence="2" key="1">
    <citation type="journal article" date="2017" name="Nat. Ecol. Evol.">
        <title>Genome expansion and lineage-specific genetic innovations in the forest pathogenic fungi Armillaria.</title>
        <authorList>
            <person name="Sipos G."/>
            <person name="Prasanna A.N."/>
            <person name="Walter M.C."/>
            <person name="O'Connor E."/>
            <person name="Balint B."/>
            <person name="Krizsan K."/>
            <person name="Kiss B."/>
            <person name="Hess J."/>
            <person name="Varga T."/>
            <person name="Slot J."/>
            <person name="Riley R."/>
            <person name="Boka B."/>
            <person name="Rigling D."/>
            <person name="Barry K."/>
            <person name="Lee J."/>
            <person name="Mihaltcheva S."/>
            <person name="LaButti K."/>
            <person name="Lipzen A."/>
            <person name="Waldron R."/>
            <person name="Moloney N.M."/>
            <person name="Sperisen C."/>
            <person name="Kredics L."/>
            <person name="Vagvoelgyi C."/>
            <person name="Patrignani A."/>
            <person name="Fitzpatrick D."/>
            <person name="Nagy I."/>
            <person name="Doyle S."/>
            <person name="Anderson J.B."/>
            <person name="Grigoriev I.V."/>
            <person name="Gueldener U."/>
            <person name="Muensterkoetter M."/>
            <person name="Nagy L.G."/>
        </authorList>
    </citation>
    <scope>NUCLEOTIDE SEQUENCE [LARGE SCALE GENOMIC DNA]</scope>
    <source>
        <strain evidence="2">C18/9</strain>
    </source>
</reference>
<evidence type="ECO:0000313" key="1">
    <source>
        <dbReference type="EMBL" id="SJL10129.1"/>
    </source>
</evidence>
<dbReference type="OrthoDB" id="2908588at2759"/>
<gene>
    <name evidence="1" type="ORF">ARMOST_13513</name>
</gene>
<accession>A0A284RMZ8</accession>
<organism evidence="1 2">
    <name type="scientific">Armillaria ostoyae</name>
    <name type="common">Armillaria root rot fungus</name>
    <dbReference type="NCBI Taxonomy" id="47428"/>
    <lineage>
        <taxon>Eukaryota</taxon>
        <taxon>Fungi</taxon>
        <taxon>Dikarya</taxon>
        <taxon>Basidiomycota</taxon>
        <taxon>Agaricomycotina</taxon>
        <taxon>Agaricomycetes</taxon>
        <taxon>Agaricomycetidae</taxon>
        <taxon>Agaricales</taxon>
        <taxon>Marasmiineae</taxon>
        <taxon>Physalacriaceae</taxon>
        <taxon>Armillaria</taxon>
    </lineage>
</organism>
<sequence length="385" mass="44177">MSRPTSSWNNHHTQEGVPHWLCEMAGLLDLPQEIVDDIVDNLQDDRAILITLLPVSRSLRSRAQVYLFRIIKIKHILDFNAFTALCCLSTEIPKLVKTLHLHLDFKFTSAGLETLCRLVNVDTLYLNSSNTPIKRDVLDVLSPLSLTTLVLRHVAFQGDPGIHDIFTMFPRIKRFSAYSVSVDSYAIDERHEGPHLDELCLYDSSTLLSVIPPSRLMDITRTTLRELCFVNLCLEQRGWGAYNGLDISHVQSLTLRVHVDDSPFYFCFTDLEWLDNALSKMQGDVFLTELHIIFQIEDIHLLIVEGIKHRRMTALWGITSKIAAAPRMASLRDLRITLTTWKGPQEILLDETSYLEAWEEKLRLIFNDFSSTKAFNVYIQESQSF</sequence>
<dbReference type="EMBL" id="FUEG01000011">
    <property type="protein sequence ID" value="SJL10129.1"/>
    <property type="molecule type" value="Genomic_DNA"/>
</dbReference>